<dbReference type="GeneID" id="105060837"/>
<dbReference type="RefSeq" id="XP_010942988.1">
    <property type="nucleotide sequence ID" value="XM_010944686.3"/>
</dbReference>
<accession>A0A6I9SGL8</accession>
<feature type="coiled-coil region" evidence="1">
    <location>
        <begin position="346"/>
        <end position="380"/>
    </location>
</feature>
<reference evidence="4" key="1">
    <citation type="submission" date="2025-08" db="UniProtKB">
        <authorList>
            <consortium name="RefSeq"/>
        </authorList>
    </citation>
    <scope>IDENTIFICATION</scope>
</reference>
<feature type="region of interest" description="Disordered" evidence="2">
    <location>
        <begin position="230"/>
        <end position="300"/>
    </location>
</feature>
<sequence length="552" mass="61055">MIVGFFCFLLHRGMPLRAVMFRAFFHLKVHPRSKGWWYVSPRKGSTILSPGPSSIHGWKGQFFFVVSESPWQCPSGWEQPLKSRLLEYPDLSEVERDLVEDLKGQKAPPYSALFREDLLRRLCLGDSIPEGMKLSTKELEAAARKRKADAAEEKKTKKKKLILPPSPTAADDAAEAGAESTQSDPPVEKKEKREKRKEEVAPPSHDVGSSEAARIEPETIVIEPKVVVADVSPPQPDVPAEVEVVLESSSLPTEAGETAGDGPPNKDAAPPSNSGEPAVLHSRKLVPSASSVPRVDDVELAPPMNKDRLLGQSFDEADRNFCQKMAEGTFEAWGLLIQARRFKAEAERLRQDLSAANYSLTEAERKNASEKSRAEAAETKLKLVEDSFKLHRKNKEAEIICLQDQVTSAVEIKHRLVAEVSQLKSQLEEIPRLKEQLAFAKEEVSRSAAEAAAAKEEAARSAAKALEANKKSEKAAEEAIKSFKQSDTYKRQLCESSVTSFQKGVASYKREIARRFPNFDIVGSDFLPSSPESDDEDEEECNERGETGPSPP</sequence>
<feature type="compositionally biased region" description="Low complexity" evidence="2">
    <location>
        <begin position="168"/>
        <end position="181"/>
    </location>
</feature>
<dbReference type="AlphaFoldDB" id="A0A6I9SGL8"/>
<evidence type="ECO:0000256" key="2">
    <source>
        <dbReference type="SAM" id="MobiDB-lite"/>
    </source>
</evidence>
<dbReference type="Proteomes" id="UP000504607">
    <property type="component" value="Unplaced"/>
</dbReference>
<dbReference type="KEGG" id="egu:105060837"/>
<name>A0A6I9SGL8_ELAGV</name>
<protein>
    <submittedName>
        <fullName evidence="4">Uncharacterized protein LOC105060837 isoform X1</fullName>
    </submittedName>
</protein>
<keyword evidence="3" id="KW-1185">Reference proteome</keyword>
<evidence type="ECO:0000256" key="1">
    <source>
        <dbReference type="SAM" id="Coils"/>
    </source>
</evidence>
<keyword evidence="1" id="KW-0175">Coiled coil</keyword>
<feature type="compositionally biased region" description="Basic and acidic residues" evidence="2">
    <location>
        <begin position="467"/>
        <end position="481"/>
    </location>
</feature>
<feature type="compositionally biased region" description="Basic and acidic residues" evidence="2">
    <location>
        <begin position="186"/>
        <end position="200"/>
    </location>
</feature>
<feature type="compositionally biased region" description="Basic and acidic residues" evidence="2">
    <location>
        <begin position="145"/>
        <end position="155"/>
    </location>
</feature>
<feature type="region of interest" description="Disordered" evidence="2">
    <location>
        <begin position="455"/>
        <end position="481"/>
    </location>
</feature>
<organism evidence="3 4">
    <name type="scientific">Elaeis guineensis var. tenera</name>
    <name type="common">Oil palm</name>
    <dbReference type="NCBI Taxonomy" id="51953"/>
    <lineage>
        <taxon>Eukaryota</taxon>
        <taxon>Viridiplantae</taxon>
        <taxon>Streptophyta</taxon>
        <taxon>Embryophyta</taxon>
        <taxon>Tracheophyta</taxon>
        <taxon>Spermatophyta</taxon>
        <taxon>Magnoliopsida</taxon>
        <taxon>Liliopsida</taxon>
        <taxon>Arecaceae</taxon>
        <taxon>Arecoideae</taxon>
        <taxon>Cocoseae</taxon>
        <taxon>Elaeidinae</taxon>
        <taxon>Elaeis</taxon>
    </lineage>
</organism>
<feature type="region of interest" description="Disordered" evidence="2">
    <location>
        <begin position="145"/>
        <end position="218"/>
    </location>
</feature>
<gene>
    <name evidence="4" type="primary">LOC105060837</name>
</gene>
<evidence type="ECO:0000313" key="3">
    <source>
        <dbReference type="Proteomes" id="UP000504607"/>
    </source>
</evidence>
<feature type="compositionally biased region" description="Acidic residues" evidence="2">
    <location>
        <begin position="532"/>
        <end position="541"/>
    </location>
</feature>
<dbReference type="InParanoid" id="A0A6I9SGL8"/>
<evidence type="ECO:0000313" key="4">
    <source>
        <dbReference type="RefSeq" id="XP_010942988.1"/>
    </source>
</evidence>
<feature type="region of interest" description="Disordered" evidence="2">
    <location>
        <begin position="521"/>
        <end position="552"/>
    </location>
</feature>
<proteinExistence type="predicted"/>